<dbReference type="Gene3D" id="3.40.50.720">
    <property type="entry name" value="NAD(P)-binding Rossmann-like Domain"/>
    <property type="match status" value="1"/>
</dbReference>
<dbReference type="GO" id="GO:0006730">
    <property type="term" value="P:one-carbon metabolic process"/>
    <property type="evidence" value="ECO:0007669"/>
    <property type="project" value="UniProtKB-KW"/>
</dbReference>
<dbReference type="SMART" id="SM00997">
    <property type="entry name" value="AdoHcyase_NAD"/>
    <property type="match status" value="1"/>
</dbReference>
<dbReference type="Gene3D" id="3.40.50.1480">
    <property type="entry name" value="Adenosylhomocysteinase-like"/>
    <property type="match status" value="1"/>
</dbReference>
<comment type="cofactor">
    <cofactor evidence="1">
        <name>NAD(+)</name>
        <dbReference type="ChEBI" id="CHEBI:57540"/>
    </cofactor>
</comment>
<dbReference type="GO" id="GO:0005829">
    <property type="term" value="C:cytosol"/>
    <property type="evidence" value="ECO:0007669"/>
    <property type="project" value="TreeGrafter"/>
</dbReference>
<evidence type="ECO:0000259" key="5">
    <source>
        <dbReference type="SMART" id="SM00997"/>
    </source>
</evidence>
<keyword evidence="6" id="KW-0378">Hydrolase</keyword>
<dbReference type="SUPFAM" id="SSF51735">
    <property type="entry name" value="NAD(P)-binding Rossmann-fold domains"/>
    <property type="match status" value="1"/>
</dbReference>
<dbReference type="InterPro" id="IPR042172">
    <property type="entry name" value="Adenosylhomocyst_ase-like_sf"/>
</dbReference>
<dbReference type="PANTHER" id="PTHR23420:SF0">
    <property type="entry name" value="ADENOSYLHOMOCYSTEINASE"/>
    <property type="match status" value="1"/>
</dbReference>
<dbReference type="AlphaFoldDB" id="A0AAW6XJR1"/>
<accession>A0AAW6XJR1</accession>
<keyword evidence="4" id="KW-0520">NAD</keyword>
<reference evidence="6" key="1">
    <citation type="submission" date="2023-05" db="EMBL/GenBank/DDBJ databases">
        <title>Cataloging the Phylogenetic Diversity of Human Bladder Bacteria.</title>
        <authorList>
            <person name="Du J."/>
        </authorList>
    </citation>
    <scope>NUCLEOTIDE SEQUENCE</scope>
    <source>
        <strain evidence="6">UMB9226</strain>
    </source>
</reference>
<evidence type="ECO:0000313" key="7">
    <source>
        <dbReference type="Proteomes" id="UP001230300"/>
    </source>
</evidence>
<gene>
    <name evidence="6" type="ORF">QP235_07820</name>
</gene>
<dbReference type="InterPro" id="IPR000043">
    <property type="entry name" value="Adenosylhomocysteinase-like"/>
</dbReference>
<evidence type="ECO:0000256" key="1">
    <source>
        <dbReference type="ARBA" id="ARBA00001911"/>
    </source>
</evidence>
<proteinExistence type="inferred from homology"/>
<comment type="similarity">
    <text evidence="2">Belongs to the adenosylhomocysteinase family.</text>
</comment>
<name>A0AAW6XJR1_9LACO</name>
<dbReference type="InterPro" id="IPR036291">
    <property type="entry name" value="NAD(P)-bd_dom_sf"/>
</dbReference>
<dbReference type="InterPro" id="IPR015878">
    <property type="entry name" value="Ado_hCys_hydrolase_NAD-bd"/>
</dbReference>
<evidence type="ECO:0000256" key="2">
    <source>
        <dbReference type="ARBA" id="ARBA00007122"/>
    </source>
</evidence>
<comment type="caution">
    <text evidence="6">The sequence shown here is derived from an EMBL/GenBank/DDBJ whole genome shotgun (WGS) entry which is preliminary data.</text>
</comment>
<sequence>MRHNDYLLDKYYFEKVTALFDKGPKKPQKIIVVEHAVINSLSFMNYLCDHYQVFFIPKPKSIDQKVLKYLSKKCTVLAASRRELKRPNAINILRKVVGQETFSIIDIGGYFAPRLSEIQKNFKGQLFKIIEDTENGYQKYETQFHNNVITIPILSVARSSLKIEEDFLVGHEIVVKSEIFLADYGTTLLGKRALVIGYGKVGSSISESLSKRGAIVYVADKRAIRLANALAHGYQAVNDIYKKLPNVDIVYLANGERSIDILKLRNLRLNHTLYSFSVTSSEDTFQNSKEINELPYYGHNGGYRILKTSNDNKVILANSGNAINFTYTISTLAAYVQLTQAEMAVMLQRDYSYKRRNSIIEFTTADREKIAKLWLTAMLKRGNQ</sequence>
<organism evidence="6 7">
    <name type="scientific">Lactobacillus crispatus</name>
    <dbReference type="NCBI Taxonomy" id="47770"/>
    <lineage>
        <taxon>Bacteria</taxon>
        <taxon>Bacillati</taxon>
        <taxon>Bacillota</taxon>
        <taxon>Bacilli</taxon>
        <taxon>Lactobacillales</taxon>
        <taxon>Lactobacillaceae</taxon>
        <taxon>Lactobacillus</taxon>
    </lineage>
</organism>
<evidence type="ECO:0000313" key="6">
    <source>
        <dbReference type="EMBL" id="MDK6503102.1"/>
    </source>
</evidence>
<dbReference type="GO" id="GO:0004013">
    <property type="term" value="F:adenosylhomocysteinase activity"/>
    <property type="evidence" value="ECO:0007669"/>
    <property type="project" value="TreeGrafter"/>
</dbReference>
<dbReference type="PANTHER" id="PTHR23420">
    <property type="entry name" value="ADENOSYLHOMOCYSTEINASE"/>
    <property type="match status" value="1"/>
</dbReference>
<dbReference type="GO" id="GO:0033353">
    <property type="term" value="P:S-adenosylmethionine cycle"/>
    <property type="evidence" value="ECO:0007669"/>
    <property type="project" value="TreeGrafter"/>
</dbReference>
<protein>
    <submittedName>
        <fullName evidence="6">S-adenosyl-L-homocysteine hydrolase</fullName>
    </submittedName>
</protein>
<dbReference type="EMBL" id="JASOGN010000031">
    <property type="protein sequence ID" value="MDK6503102.1"/>
    <property type="molecule type" value="Genomic_DNA"/>
</dbReference>
<dbReference type="Pfam" id="PF00670">
    <property type="entry name" value="AdoHcyase_NAD"/>
    <property type="match status" value="1"/>
</dbReference>
<evidence type="ECO:0000256" key="4">
    <source>
        <dbReference type="ARBA" id="ARBA00023027"/>
    </source>
</evidence>
<evidence type="ECO:0000256" key="3">
    <source>
        <dbReference type="ARBA" id="ARBA00022563"/>
    </source>
</evidence>
<feature type="domain" description="S-adenosyl-L-homocysteine hydrolase NAD binding" evidence="5">
    <location>
        <begin position="182"/>
        <end position="330"/>
    </location>
</feature>
<dbReference type="RefSeq" id="WP_101887437.1">
    <property type="nucleotide sequence ID" value="NZ_JASOGN010000031.1"/>
</dbReference>
<dbReference type="Proteomes" id="UP001230300">
    <property type="component" value="Unassembled WGS sequence"/>
</dbReference>
<keyword evidence="3" id="KW-0554">One-carbon metabolism</keyword>